<dbReference type="InterPro" id="IPR008969">
    <property type="entry name" value="CarboxyPept-like_regulatory"/>
</dbReference>
<dbReference type="GO" id="GO:0009279">
    <property type="term" value="C:cell outer membrane"/>
    <property type="evidence" value="ECO:0007669"/>
    <property type="project" value="UniProtKB-SubCell"/>
</dbReference>
<dbReference type="Gene3D" id="2.170.130.10">
    <property type="entry name" value="TonB-dependent receptor, plug domain"/>
    <property type="match status" value="1"/>
</dbReference>
<dbReference type="FunFam" id="2.170.130.10:FF:000003">
    <property type="entry name" value="SusC/RagA family TonB-linked outer membrane protein"/>
    <property type="match status" value="1"/>
</dbReference>
<sequence length="1112" mass="124746">MRPLTKKFLLATFLALSMEVTVQASTVTMTLRNVTVKQAIVDLQKNTGYSVVIYAKDVDMNRRVSVDARNEKVANVVGQILAGQDVDYEVNGKTIVVSQHKSEPKETARTQKANDKKQKMQGNVVDEMGQPITGASVVDKATNTGTVTDLDGNFSVDLVPGTELTISYVGYNDFKLKATANMNVQLKPNTQLLSDVVVVGYGSQKKVDVTGSIASVTGKDIARSPMANLTNSIGGKLAGLRVVQRSGEPGNDASNIDIRGYGKALVIVDGMPGSLGQIDPNEIESVTILKDASAAVYGIRAANGVILVTTKRGGTQATKIELNSTFSWQRPTIYPELCNAAQFVELTDEDLVNRGKQPTYGRENLEKWRAGGEGYESTDWYDEVVRPWAPQQQYNLNVRGGTEKASYFASLGYLNEGGMWRTNSSNFQRFNFRSNMDVKITDALSASLSLSGQKEQRHSSPWNPFYIMASIQQTFPTSHPYANNNHDYYAVTNISARNVKAVTDPSVMGFDKVQNKRFEGTASLNYAFQNIKGLSMKGLFYYRNEDNFRDLFQKKYHYYAYDKAADQYNVVYTGFNPSNLKRAVWNLETYMMQASINYERTFGNLHHVKGLLLSETTKENYRELDGFREFAIDAIPELDNGNDKNKTNGGNSWQEGRIGYVGRVDYDYAGRYLVEFSFRYDGSSKFAKEKRWGFFPSVSAGWRISEEAFMKKYSNVLDNLKLRASWGRLGDDEAVEGFQYLEGYTYPYSSYILGSEVIRTVVPKGLANRNITWYTSDIYNFGLDFDLWHGKLSGTVELFYRHRDGLLATRAESLPSTFGAKLPQENLNSDSNRGFEVQLSHHNKIGELSYDVSGNVSYTRAMYNHVERNASLNDNDNWRNNTNNRYKNIWWGYKYIGQFQSEAEIASSPVQDGNGNLTLVPGDLKYEDFNNDGVIDGNDVQLIGRGTTPEIMYGLTLSGQWKGFDLTVFFQGAANFNALLTNDMAHPLYNGSNTPTAFLDRWHHEDLYDTSSPWIPGKYPSTYASGKQNNRYVSSFWLQNASYLRLKELQLGYTLPKSLIQHIGLENVRVFVSGFNLFTFTGMDLLDPEAAGGPGRYYPQQKVISLGFNVKL</sequence>
<dbReference type="Pfam" id="PF07660">
    <property type="entry name" value="STN"/>
    <property type="match status" value="1"/>
</dbReference>
<evidence type="ECO:0000256" key="1">
    <source>
        <dbReference type="ARBA" id="ARBA00022448"/>
    </source>
</evidence>
<gene>
    <name evidence="9" type="ORF">EJ73_01051</name>
</gene>
<reference evidence="9 10" key="1">
    <citation type="submission" date="2018-05" db="EMBL/GenBank/DDBJ databases">
        <title>Genomic Encyclopedia of Type Strains, Phase I: the one thousand microbial genomes (KMG-I) project.</title>
        <authorList>
            <person name="Kyrpides N."/>
        </authorList>
    </citation>
    <scope>NUCLEOTIDE SEQUENCE [LARGE SCALE GENOMIC DNA]</scope>
    <source>
        <strain evidence="9 10">DSM 15611</strain>
    </source>
</reference>
<evidence type="ECO:0000256" key="5">
    <source>
        <dbReference type="PROSITE-ProRule" id="PRU01360"/>
    </source>
</evidence>
<dbReference type="InterPro" id="IPR037066">
    <property type="entry name" value="Plug_dom_sf"/>
</dbReference>
<feature type="region of interest" description="Disordered" evidence="6">
    <location>
        <begin position="99"/>
        <end position="120"/>
    </location>
</feature>
<keyword evidence="5" id="KW-1134">Transmembrane beta strand</keyword>
<keyword evidence="3 5" id="KW-0472">Membrane</keyword>
<dbReference type="SUPFAM" id="SSF56935">
    <property type="entry name" value="Porins"/>
    <property type="match status" value="1"/>
</dbReference>
<dbReference type="PROSITE" id="PS52016">
    <property type="entry name" value="TONB_DEPENDENT_REC_3"/>
    <property type="match status" value="1"/>
</dbReference>
<evidence type="ECO:0000256" key="6">
    <source>
        <dbReference type="SAM" id="MobiDB-lite"/>
    </source>
</evidence>
<evidence type="ECO:0000256" key="2">
    <source>
        <dbReference type="ARBA" id="ARBA00022729"/>
    </source>
</evidence>
<evidence type="ECO:0000313" key="10">
    <source>
        <dbReference type="Proteomes" id="UP000248314"/>
    </source>
</evidence>
<dbReference type="Proteomes" id="UP000248314">
    <property type="component" value="Unassembled WGS sequence"/>
</dbReference>
<dbReference type="GO" id="GO:0015344">
    <property type="term" value="F:siderophore uptake transmembrane transporter activity"/>
    <property type="evidence" value="ECO:0007669"/>
    <property type="project" value="TreeGrafter"/>
</dbReference>
<comment type="subcellular location">
    <subcellularLocation>
        <location evidence="5">Cell outer membrane</location>
        <topology evidence="5">Multi-pass membrane protein</topology>
    </subcellularLocation>
</comment>
<evidence type="ECO:0000256" key="7">
    <source>
        <dbReference type="SAM" id="SignalP"/>
    </source>
</evidence>
<dbReference type="PROSITE" id="PS00018">
    <property type="entry name" value="EF_HAND_1"/>
    <property type="match status" value="1"/>
</dbReference>
<dbReference type="RefSeq" id="WP_025815541.1">
    <property type="nucleotide sequence ID" value="NZ_BAIZ01000006.1"/>
</dbReference>
<feature type="signal peptide" evidence="7">
    <location>
        <begin position="1"/>
        <end position="24"/>
    </location>
</feature>
<name>A0A318I5I3_9BACT</name>
<dbReference type="AlphaFoldDB" id="A0A318I5I3"/>
<proteinExistence type="inferred from homology"/>
<dbReference type="InterPro" id="IPR011662">
    <property type="entry name" value="Secretin/TonB_short_N"/>
</dbReference>
<dbReference type="InterPro" id="IPR023996">
    <property type="entry name" value="TonB-dep_OMP_SusC/RagA"/>
</dbReference>
<dbReference type="PANTHER" id="PTHR30069">
    <property type="entry name" value="TONB-DEPENDENT OUTER MEMBRANE RECEPTOR"/>
    <property type="match status" value="1"/>
</dbReference>
<dbReference type="STRING" id="1122991.GCA_000613445_02624"/>
<dbReference type="GO" id="GO:0044718">
    <property type="term" value="P:siderophore transmembrane transport"/>
    <property type="evidence" value="ECO:0007669"/>
    <property type="project" value="TreeGrafter"/>
</dbReference>
<evidence type="ECO:0000256" key="4">
    <source>
        <dbReference type="ARBA" id="ARBA00023237"/>
    </source>
</evidence>
<dbReference type="InterPro" id="IPR039426">
    <property type="entry name" value="TonB-dep_rcpt-like"/>
</dbReference>
<keyword evidence="5" id="KW-0812">Transmembrane</keyword>
<dbReference type="SUPFAM" id="SSF49464">
    <property type="entry name" value="Carboxypeptidase regulatory domain-like"/>
    <property type="match status" value="1"/>
</dbReference>
<keyword evidence="2 7" id="KW-0732">Signal</keyword>
<dbReference type="Pfam" id="PF13715">
    <property type="entry name" value="CarbopepD_reg_2"/>
    <property type="match status" value="1"/>
</dbReference>
<dbReference type="SMART" id="SM00965">
    <property type="entry name" value="STN"/>
    <property type="match status" value="1"/>
</dbReference>
<accession>A0A318I5I3</accession>
<comment type="similarity">
    <text evidence="5">Belongs to the TonB-dependent receptor family.</text>
</comment>
<dbReference type="Pfam" id="PF07715">
    <property type="entry name" value="Plug"/>
    <property type="match status" value="1"/>
</dbReference>
<comment type="caution">
    <text evidence="9">The sequence shown here is derived from an EMBL/GenBank/DDBJ whole genome shotgun (WGS) entry which is preliminary data.</text>
</comment>
<evidence type="ECO:0000313" key="9">
    <source>
        <dbReference type="EMBL" id="PXX22777.1"/>
    </source>
</evidence>
<organism evidence="9 10">
    <name type="scientific">Hoylesella shahii DSM 15611 = JCM 12083</name>
    <dbReference type="NCBI Taxonomy" id="1122991"/>
    <lineage>
        <taxon>Bacteria</taxon>
        <taxon>Pseudomonadati</taxon>
        <taxon>Bacteroidota</taxon>
        <taxon>Bacteroidia</taxon>
        <taxon>Bacteroidales</taxon>
        <taxon>Prevotellaceae</taxon>
        <taxon>Hoylesella</taxon>
    </lineage>
</organism>
<feature type="compositionally biased region" description="Basic and acidic residues" evidence="6">
    <location>
        <begin position="100"/>
        <end position="118"/>
    </location>
</feature>
<dbReference type="PANTHER" id="PTHR30069:SF29">
    <property type="entry name" value="HEMOGLOBIN AND HEMOGLOBIN-HAPTOGLOBIN-BINDING PROTEIN 1-RELATED"/>
    <property type="match status" value="1"/>
</dbReference>
<keyword evidence="10" id="KW-1185">Reference proteome</keyword>
<dbReference type="OrthoDB" id="9768177at2"/>
<evidence type="ECO:0000256" key="3">
    <source>
        <dbReference type="ARBA" id="ARBA00023136"/>
    </source>
</evidence>
<dbReference type="Gene3D" id="2.60.40.1120">
    <property type="entry name" value="Carboxypeptidase-like, regulatory domain"/>
    <property type="match status" value="1"/>
</dbReference>
<feature type="domain" description="Secretin/TonB short N-terminal" evidence="8">
    <location>
        <begin position="49"/>
        <end position="100"/>
    </location>
</feature>
<dbReference type="NCBIfam" id="TIGR04056">
    <property type="entry name" value="OMP_RagA_SusC"/>
    <property type="match status" value="1"/>
</dbReference>
<keyword evidence="1 5" id="KW-0813">Transport</keyword>
<dbReference type="InterPro" id="IPR012910">
    <property type="entry name" value="Plug_dom"/>
</dbReference>
<dbReference type="NCBIfam" id="TIGR04057">
    <property type="entry name" value="SusC_RagA_signa"/>
    <property type="match status" value="1"/>
</dbReference>
<protein>
    <submittedName>
        <fullName evidence="9">TonB-linked SusC/RagA family outer membrane protein</fullName>
    </submittedName>
</protein>
<dbReference type="InterPro" id="IPR018247">
    <property type="entry name" value="EF_Hand_1_Ca_BS"/>
</dbReference>
<feature type="chain" id="PRO_5016313155" evidence="7">
    <location>
        <begin position="25"/>
        <end position="1112"/>
    </location>
</feature>
<evidence type="ECO:0000259" key="8">
    <source>
        <dbReference type="SMART" id="SM00965"/>
    </source>
</evidence>
<dbReference type="InterPro" id="IPR023997">
    <property type="entry name" value="TonB-dep_OMP_SusC/RagA_CS"/>
</dbReference>
<dbReference type="EMBL" id="QJJX01000009">
    <property type="protein sequence ID" value="PXX22777.1"/>
    <property type="molecule type" value="Genomic_DNA"/>
</dbReference>
<keyword evidence="4 5" id="KW-0998">Cell outer membrane</keyword>